<dbReference type="Gene3D" id="3.60.21.10">
    <property type="match status" value="1"/>
</dbReference>
<dbReference type="PANTHER" id="PTHR31302:SF0">
    <property type="entry name" value="TRANSMEMBRANE PROTEIN WITH METALLOPHOSPHOESTERASE DOMAIN"/>
    <property type="match status" value="1"/>
</dbReference>
<reference evidence="2 3" key="1">
    <citation type="submission" date="2015-11" db="EMBL/GenBank/DDBJ databases">
        <title>Genomic analysis of 38 Legionella species identifies large and diverse effector repertoires.</title>
        <authorList>
            <person name="Burstein D."/>
            <person name="Amaro F."/>
            <person name="Zusman T."/>
            <person name="Lifshitz Z."/>
            <person name="Cohen O."/>
            <person name="Gilbert J.A."/>
            <person name="Pupko T."/>
            <person name="Shuman H.A."/>
            <person name="Segal G."/>
        </authorList>
    </citation>
    <scope>NUCLEOTIDE SEQUENCE [LARGE SCALE GENOMIC DNA]</scope>
    <source>
        <strain evidence="2 3">ATCC 43878</strain>
    </source>
</reference>
<dbReference type="RefSeq" id="WP_058440671.1">
    <property type="nucleotide sequence ID" value="NZ_CAAAHU010000007.1"/>
</dbReference>
<dbReference type="GO" id="GO:0016787">
    <property type="term" value="F:hydrolase activity"/>
    <property type="evidence" value="ECO:0007669"/>
    <property type="project" value="InterPro"/>
</dbReference>
<name>A0A0W0STB8_9GAMM</name>
<gene>
    <name evidence="2" type="ORF">Lbru_0576</name>
</gene>
<dbReference type="STRING" id="29422.Lbru_0576"/>
<evidence type="ECO:0000259" key="1">
    <source>
        <dbReference type="Pfam" id="PF00149"/>
    </source>
</evidence>
<evidence type="ECO:0000313" key="2">
    <source>
        <dbReference type="EMBL" id="KTC86635.1"/>
    </source>
</evidence>
<keyword evidence="3" id="KW-1185">Reference proteome</keyword>
<organism evidence="2 3">
    <name type="scientific">Legionella brunensis</name>
    <dbReference type="NCBI Taxonomy" id="29422"/>
    <lineage>
        <taxon>Bacteria</taxon>
        <taxon>Pseudomonadati</taxon>
        <taxon>Pseudomonadota</taxon>
        <taxon>Gammaproteobacteria</taxon>
        <taxon>Legionellales</taxon>
        <taxon>Legionellaceae</taxon>
        <taxon>Legionella</taxon>
    </lineage>
</organism>
<sequence>MMRIAWLTDIHLNFLNEIHRYEFYEKIIQSQVDCLFITGDIAEAPSLSIFLFEMEKLLAKPIYFVLGNHDYFRGDISSVRNKMRHLTSERPFLNWLPAIRGVKLQEGIYLIGHDGWADGRFGDYQHSSIIMNDSQLIADLLNAYRLGKSYLLEKMQALAAYDCDELRENFFRIAMLKPSDVIILLHVPPFKENCLYKGEGNNEYFLPFYASQIAGDTLLEIADVYPEIKFLVLCGHVHHRSVYQPRENLIIKSGHAEYYYPRIEEIIEI</sequence>
<comment type="caution">
    <text evidence="2">The sequence shown here is derived from an EMBL/GenBank/DDBJ whole genome shotgun (WGS) entry which is preliminary data.</text>
</comment>
<dbReference type="PANTHER" id="PTHR31302">
    <property type="entry name" value="TRANSMEMBRANE PROTEIN WITH METALLOPHOSPHOESTERASE DOMAIN-RELATED"/>
    <property type="match status" value="1"/>
</dbReference>
<dbReference type="InterPro" id="IPR029052">
    <property type="entry name" value="Metallo-depent_PP-like"/>
</dbReference>
<dbReference type="EMBL" id="LNXV01000004">
    <property type="protein sequence ID" value="KTC86635.1"/>
    <property type="molecule type" value="Genomic_DNA"/>
</dbReference>
<dbReference type="Pfam" id="PF00149">
    <property type="entry name" value="Metallophos"/>
    <property type="match status" value="1"/>
</dbReference>
<proteinExistence type="predicted"/>
<dbReference type="InterPro" id="IPR004843">
    <property type="entry name" value="Calcineurin-like_PHP"/>
</dbReference>
<accession>A0A0W0STB8</accession>
<dbReference type="OrthoDB" id="9780884at2"/>
<dbReference type="Proteomes" id="UP000054742">
    <property type="component" value="Unassembled WGS sequence"/>
</dbReference>
<protein>
    <submittedName>
        <fullName evidence="2">Phosphoesterase</fullName>
    </submittedName>
</protein>
<dbReference type="SUPFAM" id="SSF56300">
    <property type="entry name" value="Metallo-dependent phosphatases"/>
    <property type="match status" value="1"/>
</dbReference>
<feature type="domain" description="Calcineurin-like phosphoesterase" evidence="1">
    <location>
        <begin position="2"/>
        <end position="239"/>
    </location>
</feature>
<evidence type="ECO:0000313" key="3">
    <source>
        <dbReference type="Proteomes" id="UP000054742"/>
    </source>
</evidence>
<dbReference type="PATRIC" id="fig|29422.6.peg.605"/>
<dbReference type="InterPro" id="IPR051158">
    <property type="entry name" value="Metallophosphoesterase_sf"/>
</dbReference>
<dbReference type="AlphaFoldDB" id="A0A0W0STB8"/>